<accession>I9TBD1</accession>
<dbReference type="PATRIC" id="fig|992050.3.peg.1477"/>
<evidence type="ECO:0000313" key="4">
    <source>
        <dbReference type="Proteomes" id="UP000003895"/>
    </source>
</evidence>
<dbReference type="RefSeq" id="WP_001062525.1">
    <property type="nucleotide sequence ID" value="NZ_AKOQ01000014.1"/>
</dbReference>
<reference evidence="3 4" key="1">
    <citation type="journal article" date="2013" name="Pathog. Dis.">
        <title>Genome sequences of 65 Helicobacter pylori strains isolated from asymptomatic individuals and patients with gastric cancer, peptic ulcer disease, or gastritis.</title>
        <authorList>
            <person name="Blanchard T.G."/>
            <person name="Czinn S.J."/>
            <person name="Correa P."/>
            <person name="Nakazawa T."/>
            <person name="Keelan M."/>
            <person name="Morningstar L."/>
            <person name="Santana-Cruz I."/>
            <person name="Maroo A."/>
            <person name="McCracken C."/>
            <person name="Shefchek K."/>
            <person name="Daugherty S."/>
            <person name="Song Y."/>
            <person name="Fraser C.M."/>
            <person name="Fricke W.F."/>
        </authorList>
    </citation>
    <scope>NUCLEOTIDE SEQUENCE [LARGE SCALE GENOMIC DNA]</scope>
    <source>
        <strain evidence="3 4">Hp H-45</strain>
    </source>
</reference>
<evidence type="ECO:0000313" key="3">
    <source>
        <dbReference type="EMBL" id="EJB65849.1"/>
    </source>
</evidence>
<dbReference type="PANTHER" id="PTHR35149:SF2">
    <property type="entry name" value="DUF262 DOMAIN-CONTAINING PROTEIN"/>
    <property type="match status" value="1"/>
</dbReference>
<dbReference type="InterPro" id="IPR011089">
    <property type="entry name" value="GmrSD_C"/>
</dbReference>
<evidence type="ECO:0008006" key="5">
    <source>
        <dbReference type="Google" id="ProtNLM"/>
    </source>
</evidence>
<evidence type="ECO:0000259" key="1">
    <source>
        <dbReference type="Pfam" id="PF03235"/>
    </source>
</evidence>
<evidence type="ECO:0000259" key="2">
    <source>
        <dbReference type="Pfam" id="PF07510"/>
    </source>
</evidence>
<protein>
    <recommendedName>
        <fullName evidence="5">DUF262 domain-containing protein</fullName>
    </recommendedName>
</protein>
<comment type="caution">
    <text evidence="3">The sequence shown here is derived from an EMBL/GenBank/DDBJ whole genome shotgun (WGS) entry which is preliminary data.</text>
</comment>
<dbReference type="Pfam" id="PF03235">
    <property type="entry name" value="GmrSD_N"/>
    <property type="match status" value="1"/>
</dbReference>
<proteinExistence type="predicted"/>
<feature type="domain" description="GmrSD restriction endonucleases N-terminal" evidence="1">
    <location>
        <begin position="12"/>
        <end position="224"/>
    </location>
</feature>
<dbReference type="AlphaFoldDB" id="I9TBD1"/>
<name>I9TBD1_HELPX</name>
<dbReference type="Pfam" id="PF07510">
    <property type="entry name" value="GmrSD_C"/>
    <property type="match status" value="1"/>
</dbReference>
<dbReference type="InterPro" id="IPR004919">
    <property type="entry name" value="GmrSD_N"/>
</dbReference>
<sequence length="572" mass="67312">MAKIESNDLNLRDILKDELYYQIPIYQRPYQWTEENCEKLLDDLFFNYEDDRESDYFCGSLVLILISEDSKKAKTYDIVDGQQRLSTFILLAKVLAALYSERLTEESKDYLQESLITKYGKKDRLNFSAVGFNSKKNFQYALTSFNDVPVSNNKNNYLKNAICLKNYLRKKEIEDINDFIEWLYLKVVFITIICPDADKALRIFNVLNARGLALNATDIFKGELLKHAKEHEQEEFVSRWNDLSQKCSDNDLKIETLFSWYLTYLNPVTSREKTEKRLVTWFNKLNKTPLEYLKGVEDFYNAYGEVLEMQDRHAYLLSYKDDDYLHVMLCASLLHRYSDQDIEALKELLVKFYYQDWVAGQTKSTRSQTCCNIINALKEKKSVRHIASIVVKKYLDDKNITQRFKENLQDSNLYTKFYFTGKTPKKNSWLKPILILVNYFMSDNANPAYIKMDDDLHVEHILSQNPDPSSQWVKDFSEEERGLYTHSLANLTLLGGKKNTKALSKALNQDFKEKKEIYMGKTIALDNKKTFRVMTCYDMTKNDVCRYTEWTPKSLEKRKEELIQIIESVLTL</sequence>
<gene>
    <name evidence="3" type="ORF">HPHPH45_1506</name>
</gene>
<dbReference type="PANTHER" id="PTHR35149">
    <property type="entry name" value="SLL5132 PROTEIN"/>
    <property type="match status" value="1"/>
</dbReference>
<feature type="domain" description="GmrSD restriction endonucleases C-terminal" evidence="2">
    <location>
        <begin position="416"/>
        <end position="564"/>
    </location>
</feature>
<dbReference type="Proteomes" id="UP000003895">
    <property type="component" value="Unassembled WGS sequence"/>
</dbReference>
<organism evidence="3 4">
    <name type="scientific">Helicobacter pylori Hp H-45</name>
    <dbReference type="NCBI Taxonomy" id="992050"/>
    <lineage>
        <taxon>Bacteria</taxon>
        <taxon>Pseudomonadati</taxon>
        <taxon>Campylobacterota</taxon>
        <taxon>Epsilonproteobacteria</taxon>
        <taxon>Campylobacterales</taxon>
        <taxon>Helicobacteraceae</taxon>
        <taxon>Helicobacter</taxon>
    </lineage>
</organism>
<dbReference type="EMBL" id="AKOQ01000014">
    <property type="protein sequence ID" value="EJB65849.1"/>
    <property type="molecule type" value="Genomic_DNA"/>
</dbReference>